<dbReference type="GO" id="GO:0006396">
    <property type="term" value="P:RNA processing"/>
    <property type="evidence" value="ECO:0007669"/>
    <property type="project" value="InterPro"/>
</dbReference>
<dbReference type="SUPFAM" id="SSF56672">
    <property type="entry name" value="DNA/RNA polymerases"/>
    <property type="match status" value="1"/>
</dbReference>
<evidence type="ECO:0000256" key="14">
    <source>
        <dbReference type="ARBA" id="ARBA00042213"/>
    </source>
</evidence>
<evidence type="ECO:0000256" key="15">
    <source>
        <dbReference type="ARBA" id="ARBA00047984"/>
    </source>
</evidence>
<dbReference type="FunFam" id="3.40.50.300:FF:001668">
    <property type="entry name" value="Non-structural polyprotein pORF1"/>
    <property type="match status" value="1"/>
</dbReference>
<evidence type="ECO:0000256" key="5">
    <source>
        <dbReference type="ARBA" id="ARBA00022679"/>
    </source>
</evidence>
<dbReference type="PROSITE" id="PS50507">
    <property type="entry name" value="RDRP_SSRNA_POS"/>
    <property type="match status" value="1"/>
</dbReference>
<evidence type="ECO:0000259" key="17">
    <source>
        <dbReference type="PROSITE" id="PS50507"/>
    </source>
</evidence>
<comment type="catalytic activity">
    <reaction evidence="15">
        <text>ATP + H2O = ADP + phosphate + H(+)</text>
        <dbReference type="Rhea" id="RHEA:13065"/>
        <dbReference type="ChEBI" id="CHEBI:15377"/>
        <dbReference type="ChEBI" id="CHEBI:15378"/>
        <dbReference type="ChEBI" id="CHEBI:30616"/>
        <dbReference type="ChEBI" id="CHEBI:43474"/>
        <dbReference type="ChEBI" id="CHEBI:456216"/>
        <dbReference type="EC" id="3.6.4.13"/>
    </reaction>
</comment>
<feature type="domain" description="Alphavirus-like MT" evidence="19">
    <location>
        <begin position="58"/>
        <end position="225"/>
    </location>
</feature>
<dbReference type="EMBL" id="MF573299">
    <property type="protein sequence ID" value="AWT40556.1"/>
    <property type="molecule type" value="Genomic_RNA"/>
</dbReference>
<dbReference type="GO" id="GO:0039694">
    <property type="term" value="P:viral RNA genome replication"/>
    <property type="evidence" value="ECO:0007669"/>
    <property type="project" value="InterPro"/>
</dbReference>
<evidence type="ECO:0000259" key="19">
    <source>
        <dbReference type="PROSITE" id="PS51743"/>
    </source>
</evidence>
<dbReference type="GO" id="GO:0006351">
    <property type="term" value="P:DNA-templated transcription"/>
    <property type="evidence" value="ECO:0007669"/>
    <property type="project" value="InterPro"/>
</dbReference>
<proteinExistence type="predicted"/>
<keyword evidence="9" id="KW-0347">Helicase</keyword>
<keyword evidence="12" id="KW-0511">Multifunctional enzyme</keyword>
<evidence type="ECO:0000256" key="9">
    <source>
        <dbReference type="ARBA" id="ARBA00022806"/>
    </source>
</evidence>
<accession>A0A2U9NTS4</accession>
<evidence type="ECO:0000256" key="13">
    <source>
        <dbReference type="ARBA" id="ARBA00025585"/>
    </source>
</evidence>
<dbReference type="EC" id="3.6.4.13" evidence="2"/>
<organism evidence="20">
    <name type="scientific">Foxtail mosaic virus</name>
    <dbReference type="NCBI Taxonomy" id="12179"/>
    <lineage>
        <taxon>Viruses</taxon>
        <taxon>Riboviria</taxon>
        <taxon>Orthornavirae</taxon>
        <taxon>Kitrinoviricota</taxon>
        <taxon>Alsuviricetes</taxon>
        <taxon>Tymovirales</taxon>
        <taxon>Alphaflexiviridae</taxon>
        <taxon>Potexvirus</taxon>
        <taxon>Potexvirus setariae</taxon>
    </lineage>
</organism>
<keyword evidence="8" id="KW-0378">Hydrolase</keyword>
<keyword evidence="6" id="KW-0548">Nucleotidyltransferase</keyword>
<dbReference type="Pfam" id="PF01443">
    <property type="entry name" value="Viral_helicase1"/>
    <property type="match status" value="1"/>
</dbReference>
<dbReference type="SUPFAM" id="SSF52540">
    <property type="entry name" value="P-loop containing nucleoside triphosphate hydrolases"/>
    <property type="match status" value="2"/>
</dbReference>
<reference evidence="20" key="1">
    <citation type="submission" date="2017-07" db="EMBL/GenBank/DDBJ databases">
        <title>Foxtail mosaic virus: A New Viral Vector for Heterologous Protein Expression in Wheat and Maize.</title>
        <authorList>
            <person name="Bouton C."/>
            <person name="King R."/>
            <person name="Hammond-Kosack K."/>
            <person name="Kanyuka K."/>
        </authorList>
    </citation>
    <scope>NUCLEOTIDE SEQUENCE</scope>
    <source>
        <strain evidence="20">PV139</strain>
    </source>
</reference>
<feature type="region of interest" description="Disordered" evidence="16">
    <location>
        <begin position="428"/>
        <end position="492"/>
    </location>
</feature>
<evidence type="ECO:0000259" key="18">
    <source>
        <dbReference type="PROSITE" id="PS51657"/>
    </source>
</evidence>
<evidence type="ECO:0000256" key="10">
    <source>
        <dbReference type="ARBA" id="ARBA00022840"/>
    </source>
</evidence>
<dbReference type="InterPro" id="IPR007094">
    <property type="entry name" value="RNA-dir_pol_PSvirus"/>
</dbReference>
<feature type="domain" description="RdRp catalytic" evidence="17">
    <location>
        <begin position="1102"/>
        <end position="1209"/>
    </location>
</feature>
<dbReference type="GO" id="GO:0016556">
    <property type="term" value="P:mRNA modification"/>
    <property type="evidence" value="ECO:0007669"/>
    <property type="project" value="InterPro"/>
</dbReference>
<evidence type="ECO:0000256" key="6">
    <source>
        <dbReference type="ARBA" id="ARBA00022695"/>
    </source>
</evidence>
<dbReference type="GO" id="GO:0016787">
    <property type="term" value="F:hydrolase activity"/>
    <property type="evidence" value="ECO:0007669"/>
    <property type="project" value="UniProtKB-KW"/>
</dbReference>
<dbReference type="GO" id="GO:0003724">
    <property type="term" value="F:RNA helicase activity"/>
    <property type="evidence" value="ECO:0007669"/>
    <property type="project" value="UniProtKB-EC"/>
</dbReference>
<evidence type="ECO:0000256" key="1">
    <source>
        <dbReference type="ARBA" id="ARBA00012494"/>
    </source>
</evidence>
<evidence type="ECO:0000256" key="4">
    <source>
        <dbReference type="ARBA" id="ARBA00022484"/>
    </source>
</evidence>
<dbReference type="Pfam" id="PF00978">
    <property type="entry name" value="RdRP_2"/>
    <property type="match status" value="1"/>
</dbReference>
<evidence type="ECO:0000256" key="2">
    <source>
        <dbReference type="ARBA" id="ARBA00012552"/>
    </source>
</evidence>
<dbReference type="GO" id="GO:0003723">
    <property type="term" value="F:RNA binding"/>
    <property type="evidence" value="ECO:0007669"/>
    <property type="project" value="InterPro"/>
</dbReference>
<dbReference type="CDD" id="cd23246">
    <property type="entry name" value="Alphaflexiviridae_RdRp"/>
    <property type="match status" value="1"/>
</dbReference>
<keyword evidence="11" id="KW-0693">Viral RNA replication</keyword>
<dbReference type="PROSITE" id="PS51657">
    <property type="entry name" value="PSRV_HELICASE"/>
    <property type="match status" value="1"/>
</dbReference>
<evidence type="ECO:0000313" key="20">
    <source>
        <dbReference type="EMBL" id="AWT40556.1"/>
    </source>
</evidence>
<dbReference type="InterPro" id="IPR043502">
    <property type="entry name" value="DNA/RNA_pol_sf"/>
</dbReference>
<organismHost>
    <name type="scientific">Setaria viridis</name>
    <name type="common">Green bristlegrass</name>
    <name type="synonym">Setaria italica subsp. viridis</name>
    <dbReference type="NCBI Taxonomy" id="4556"/>
</organismHost>
<gene>
    <name evidence="20" type="primary">ORF1</name>
</gene>
<evidence type="ECO:0000256" key="11">
    <source>
        <dbReference type="ARBA" id="ARBA00022953"/>
    </source>
</evidence>
<evidence type="ECO:0000256" key="3">
    <source>
        <dbReference type="ARBA" id="ARBA00018318"/>
    </source>
</evidence>
<evidence type="ECO:0000256" key="12">
    <source>
        <dbReference type="ARBA" id="ARBA00023268"/>
    </source>
</evidence>
<evidence type="ECO:0000256" key="16">
    <source>
        <dbReference type="SAM" id="MobiDB-lite"/>
    </source>
</evidence>
<comment type="function">
    <text evidence="13">RNA replication. The central part of this protein possibly functions as an ATP-binding helicase.</text>
</comment>
<protein>
    <recommendedName>
        <fullName evidence="3">RNA replication protein</fullName>
        <ecNumber evidence="1">2.7.7.48</ecNumber>
        <ecNumber evidence="2">3.6.4.13</ecNumber>
    </recommendedName>
    <alternativeName>
        <fullName evidence="14">ORF1 protein</fullName>
    </alternativeName>
</protein>
<dbReference type="GO" id="GO:0003968">
    <property type="term" value="F:RNA-directed RNA polymerase activity"/>
    <property type="evidence" value="ECO:0007669"/>
    <property type="project" value="UniProtKB-KW"/>
</dbReference>
<dbReference type="EC" id="2.7.7.48" evidence="1"/>
<dbReference type="Pfam" id="PF01660">
    <property type="entry name" value="Vmethyltransf"/>
    <property type="match status" value="1"/>
</dbReference>
<keyword evidence="4 20" id="KW-0696">RNA-directed RNA polymerase</keyword>
<name>A0A2U9NTS4_FXMV</name>
<dbReference type="Gene3D" id="3.40.50.300">
    <property type="entry name" value="P-loop containing nucleotide triphosphate hydrolases"/>
    <property type="match status" value="1"/>
</dbReference>
<dbReference type="GO" id="GO:0008174">
    <property type="term" value="F:mRNA methyltransferase activity"/>
    <property type="evidence" value="ECO:0007669"/>
    <property type="project" value="UniProtKB-UniRule"/>
</dbReference>
<dbReference type="InterPro" id="IPR001788">
    <property type="entry name" value="RNA-dep_RNA_pol_alsuvir"/>
</dbReference>
<feature type="domain" description="(+)RNA virus helicase C-terminal" evidence="18">
    <location>
        <begin position="564"/>
        <end position="863"/>
    </location>
</feature>
<dbReference type="GO" id="GO:0005524">
    <property type="term" value="F:ATP binding"/>
    <property type="evidence" value="ECO:0007669"/>
    <property type="project" value="UniProtKB-KW"/>
</dbReference>
<keyword evidence="5" id="KW-0808">Transferase</keyword>
<dbReference type="PROSITE" id="PS51743">
    <property type="entry name" value="ALPHAVIRUS_MT"/>
    <property type="match status" value="1"/>
</dbReference>
<dbReference type="CDD" id="cd18809">
    <property type="entry name" value="SF1_C_RecD"/>
    <property type="match status" value="1"/>
</dbReference>
<feature type="compositionally biased region" description="Low complexity" evidence="16">
    <location>
        <begin position="453"/>
        <end position="466"/>
    </location>
</feature>
<organismHost>
    <name type="scientific">Setaria italica</name>
    <name type="common">Foxtail millet</name>
    <name type="synonym">Panicum italicum</name>
    <dbReference type="NCBI Taxonomy" id="4555"/>
</organismHost>
<dbReference type="InterPro" id="IPR027351">
    <property type="entry name" value="(+)RNA_virus_helicase_core_dom"/>
</dbReference>
<sequence>MSIEAVFDQVTDPSLRAVIQEEAHKQIKDLFKETTRCNPYSIPQAGRKVLEKYAIPYNPYSLKLHPHAASKAFEVSLYEAASNYLPSTSSTPVTFMFTKPGKLRFFRRRGHVDKFVNADIVPRDLARYPRDTVYSYLPEITTTHAFIGDTLHHFGEDFLVEVFSRSPKLEVLLATMVLPPEAFYRMESLHPSVYTLLYRDDRFLYLPGGLSGGEYEHRYKDLNWLTFGTVTHGGITITGERIETKAANHLFLFRRGRLATPKFRSFDMPEPMVLLPKVFRPAKYNVQKPIPREKANKWLMYVKSIGNATIRDVWAKLRQTIANADIGLFSPTELVHLTNYFLLLGRLDSHNSFDQVLADSVLKAWFRPMVAKLQEIKHKLMGQTQFMQLCQALEMTEVDLVFEVRDSKTPHKQAVPLDREIENVLLEGVSSEPTYTETEGVADGPLPPPMQTAAEPSATSDEPESSSSREIEHQPAPEITLDEEEPQRDDLPWDAWRTQLRALGFEASERQYDPDGELISPILSTRRLPKTPINTTLYATLDKIARCPTFYKPDTDRAQTYARDVMAGKTGAILKQQPFEWKTTLKRKTKEEPKEIHLAVLHGAGGSGKSYALQEFMRNNPDTPITVILPTNELRADWKKKLPAHDKDTFMTYENALLCPRGDIFIMDDYTKLPRGYIEAFVQNAPALSLLILTGDPNQAEHFETTEDNEINSLAPASVVFGKFSRYHINATHRNPRNLANALGVYSETPGEVKVLYTRNIKTGYHNLVPSQMKMRNYASLGQRASTYAGCQGITAPRVQIILDSDTPRCTRQVMYTALSRATTEVVLCNTMPDEKSFFQKVEATPYLKAILNLNKEIKVTEGDLTEEPPREPAPPTTHLPVENRIILNEALVEPLPDKHDREIYSNSTGFSNCIQTQDPYIQAFQHQQAKDETLFWATVEKRLAASTPKDNWTEFKTKRPLGDVLWLAYKRAMELPDEPIKFNPELWWACADEVQKTYLSKPIHALKNGILRQSPDFDWNKLQIFLKSQWVKKIDKIGKIDVNAGQTIAAFYQPTVMLFGTMARYMRRIRDTYQPREILINCEKNQKHISKWVESNWNHRLPAYTNDFTAYDQSQDGAMLQFEVLKALHHDIPHEVVEAYVALKLNSKMFLGTLAIMRLTGEGPTFDANTECNIAYTHARFEIPKNVAQMYAGDDCALNCRPVERQSFLPLVEKFTLKSKPKVFEQKVGSWPEFCGNLITPRGYLKDPMKLQHCLQLAQRKKPSEPGSLKDVAENYAMDLLPTYELGDALYEIFDERQMNAHYQSVRTLITCAHTKVLRVAQALQEDCTFFSSI</sequence>
<keyword evidence="7" id="KW-0547">Nucleotide-binding</keyword>
<dbReference type="InterPro" id="IPR002588">
    <property type="entry name" value="Alphavirus-like_MT_dom"/>
</dbReference>
<evidence type="ECO:0000256" key="7">
    <source>
        <dbReference type="ARBA" id="ARBA00022741"/>
    </source>
</evidence>
<keyword evidence="10" id="KW-0067">ATP-binding</keyword>
<dbReference type="InterPro" id="IPR027417">
    <property type="entry name" value="P-loop_NTPase"/>
</dbReference>
<evidence type="ECO:0000256" key="8">
    <source>
        <dbReference type="ARBA" id="ARBA00022801"/>
    </source>
</evidence>